<comment type="caution">
    <text evidence="1">The sequence shown here is derived from an EMBL/GenBank/DDBJ whole genome shotgun (WGS) entry which is preliminary data.</text>
</comment>
<name>A0A2V2L777_9RHOB</name>
<gene>
    <name evidence="1" type="ORF">DKT77_17675</name>
</gene>
<reference evidence="1 2" key="1">
    <citation type="submission" date="2018-05" db="EMBL/GenBank/DDBJ databases">
        <title>Rhodobacteraceae gen. nov., sp. nov. isolated from sea water.</title>
        <authorList>
            <person name="Ren Y."/>
        </authorList>
    </citation>
    <scope>NUCLEOTIDE SEQUENCE [LARGE SCALE GENOMIC DNA]</scope>
    <source>
        <strain evidence="1 2">TG-679</strain>
    </source>
</reference>
<evidence type="ECO:0008006" key="3">
    <source>
        <dbReference type="Google" id="ProtNLM"/>
    </source>
</evidence>
<accession>A0A2V2L777</accession>
<dbReference type="AlphaFoldDB" id="A0A2V2L777"/>
<dbReference type="RefSeq" id="WP_109813003.1">
    <property type="nucleotide sequence ID" value="NZ_QGKU01000053.1"/>
</dbReference>
<protein>
    <recommendedName>
        <fullName evidence="3">Mobilization protein</fullName>
    </recommendedName>
</protein>
<dbReference type="EMBL" id="QGKU01000053">
    <property type="protein sequence ID" value="PWR01298.1"/>
    <property type="molecule type" value="Genomic_DNA"/>
</dbReference>
<proteinExistence type="predicted"/>
<evidence type="ECO:0000313" key="1">
    <source>
        <dbReference type="EMBL" id="PWR01298.1"/>
    </source>
</evidence>
<dbReference type="Proteomes" id="UP000245680">
    <property type="component" value="Unassembled WGS sequence"/>
</dbReference>
<sequence length="103" mass="11171">MAVGESRLWKVTLSETEHDLARRNMEQSGLKTRSVFLRSTLTSSSMSARMDLGREIGDLGLCANELIALVRKDGCGVPQVRDAAEAVTALAIEIQRKIAAGKL</sequence>
<organism evidence="1 2">
    <name type="scientific">Meridianimarinicoccus roseus</name>
    <dbReference type="NCBI Taxonomy" id="2072018"/>
    <lineage>
        <taxon>Bacteria</taxon>
        <taxon>Pseudomonadati</taxon>
        <taxon>Pseudomonadota</taxon>
        <taxon>Alphaproteobacteria</taxon>
        <taxon>Rhodobacterales</taxon>
        <taxon>Paracoccaceae</taxon>
        <taxon>Meridianimarinicoccus</taxon>
    </lineage>
</organism>
<keyword evidence="2" id="KW-1185">Reference proteome</keyword>
<evidence type="ECO:0000313" key="2">
    <source>
        <dbReference type="Proteomes" id="UP000245680"/>
    </source>
</evidence>